<dbReference type="PANTHER" id="PTHR43630">
    <property type="entry name" value="POLY-BETA-1,6-N-ACETYL-D-GLUCOSAMINE SYNTHASE"/>
    <property type="match status" value="1"/>
</dbReference>
<dbReference type="InterPro" id="IPR001173">
    <property type="entry name" value="Glyco_trans_2-like"/>
</dbReference>
<dbReference type="InterPro" id="IPR011990">
    <property type="entry name" value="TPR-like_helical_dom_sf"/>
</dbReference>
<dbReference type="RefSeq" id="WP_375357965.1">
    <property type="nucleotide sequence ID" value="NZ_JBHHMI010000037.1"/>
</dbReference>
<dbReference type="Proteomes" id="UP001580346">
    <property type="component" value="Unassembled WGS sequence"/>
</dbReference>
<dbReference type="GO" id="GO:0016757">
    <property type="term" value="F:glycosyltransferase activity"/>
    <property type="evidence" value="ECO:0007669"/>
    <property type="project" value="UniProtKB-KW"/>
</dbReference>
<gene>
    <name evidence="3" type="ORF">ACE41H_23340</name>
</gene>
<evidence type="ECO:0000313" key="3">
    <source>
        <dbReference type="EMBL" id="MFB5269695.1"/>
    </source>
</evidence>
<dbReference type="InterPro" id="IPR029044">
    <property type="entry name" value="Nucleotide-diphossugar_trans"/>
</dbReference>
<keyword evidence="3" id="KW-0808">Transferase</keyword>
<feature type="repeat" description="TPR" evidence="1">
    <location>
        <begin position="279"/>
        <end position="312"/>
    </location>
</feature>
<dbReference type="InterPro" id="IPR019734">
    <property type="entry name" value="TPR_rpt"/>
</dbReference>
<evidence type="ECO:0000256" key="1">
    <source>
        <dbReference type="PROSITE-ProRule" id="PRU00339"/>
    </source>
</evidence>
<comment type="caution">
    <text evidence="3">The sequence shown here is derived from an EMBL/GenBank/DDBJ whole genome shotgun (WGS) entry which is preliminary data.</text>
</comment>
<dbReference type="SMART" id="SM00028">
    <property type="entry name" value="TPR"/>
    <property type="match status" value="2"/>
</dbReference>
<keyword evidence="1" id="KW-0802">TPR repeat</keyword>
<proteinExistence type="predicted"/>
<keyword evidence="3" id="KW-0328">Glycosyltransferase</keyword>
<feature type="domain" description="Glycosyltransferase 2-like" evidence="2">
    <location>
        <begin position="5"/>
        <end position="144"/>
    </location>
</feature>
<dbReference type="Pfam" id="PF00535">
    <property type="entry name" value="Glycos_transf_2"/>
    <property type="match status" value="1"/>
</dbReference>
<dbReference type="EMBL" id="JBHHMI010000037">
    <property type="protein sequence ID" value="MFB5269695.1"/>
    <property type="molecule type" value="Genomic_DNA"/>
</dbReference>
<sequence>MKQLSLCMIATGSDAQLKRCLDSTQGLVDEIIIVNMKPTDRISKLGQSYGAKVFDFYEEGGYPEAGNFALEQVTGEWVLWMHEDEQLDQNDRYRVRDLLYQEQCDLIFLNVLQYGFTANGRTRILDMAVPRLFRSHFRFQHFTEYQELLNYNQLKGTSKEPERVGIFPVKIHDYRLEKNPLQNKSNVLRELDYLNRQPLTAGGNGQWYAYHLACEYYRLQMYRPGFKHLNTAIQHYLDEKQLPPYIIYKLKYSVVLDEVISDEIDHGLKLALRMYPDYVDLQFYSGIVHYKKRMYEEALHHFSRCLELGETPPGKYLVRKGTGSYQAAYYKGLCLEKLGEDDDSIRAFIESLSYLSTFKPSLEALIRRLGEDAVLHELTYFWDHELPMEREELQSLLDTYLHDTGGMKSLGRVT</sequence>
<protein>
    <submittedName>
        <fullName evidence="3">Glycosyltransferase</fullName>
        <ecNumber evidence="3">2.4.-.-</ecNumber>
    </submittedName>
</protein>
<dbReference type="Gene3D" id="1.25.40.10">
    <property type="entry name" value="Tetratricopeptide repeat domain"/>
    <property type="match status" value="1"/>
</dbReference>
<reference evidence="3 4" key="1">
    <citation type="submission" date="2024-09" db="EMBL/GenBank/DDBJ databases">
        <title>Paenibacillus zeirhizospherea sp. nov., isolated from surface of the maize (Zea mays) roots in a horticulture field, Hungary.</title>
        <authorList>
            <person name="Marton D."/>
            <person name="Farkas M."/>
            <person name="Bedics A."/>
            <person name="Toth E."/>
            <person name="Tancsics A."/>
            <person name="Boka K."/>
            <person name="Maroti G."/>
            <person name="Kriszt B."/>
            <person name="Cserhati M."/>
        </authorList>
    </citation>
    <scope>NUCLEOTIDE SEQUENCE [LARGE SCALE GENOMIC DNA]</scope>
    <source>
        <strain evidence="3 4">KCTC 33519</strain>
    </source>
</reference>
<dbReference type="PROSITE" id="PS50005">
    <property type="entry name" value="TPR"/>
    <property type="match status" value="1"/>
</dbReference>
<dbReference type="PANTHER" id="PTHR43630:SF2">
    <property type="entry name" value="GLYCOSYLTRANSFERASE"/>
    <property type="match status" value="1"/>
</dbReference>
<dbReference type="EC" id="2.4.-.-" evidence="3"/>
<evidence type="ECO:0000313" key="4">
    <source>
        <dbReference type="Proteomes" id="UP001580346"/>
    </source>
</evidence>
<organism evidence="3 4">
    <name type="scientific">Paenibacillus enshidis</name>
    <dbReference type="NCBI Taxonomy" id="1458439"/>
    <lineage>
        <taxon>Bacteria</taxon>
        <taxon>Bacillati</taxon>
        <taxon>Bacillota</taxon>
        <taxon>Bacilli</taxon>
        <taxon>Bacillales</taxon>
        <taxon>Paenibacillaceae</taxon>
        <taxon>Paenibacillus</taxon>
    </lineage>
</organism>
<dbReference type="Gene3D" id="3.90.550.10">
    <property type="entry name" value="Spore Coat Polysaccharide Biosynthesis Protein SpsA, Chain A"/>
    <property type="match status" value="1"/>
</dbReference>
<keyword evidence="4" id="KW-1185">Reference proteome</keyword>
<dbReference type="SUPFAM" id="SSF48452">
    <property type="entry name" value="TPR-like"/>
    <property type="match status" value="1"/>
</dbReference>
<evidence type="ECO:0000259" key="2">
    <source>
        <dbReference type="Pfam" id="PF00535"/>
    </source>
</evidence>
<accession>A0ABV5B0C1</accession>
<dbReference type="SUPFAM" id="SSF53448">
    <property type="entry name" value="Nucleotide-diphospho-sugar transferases"/>
    <property type="match status" value="1"/>
</dbReference>
<name>A0ABV5B0C1_9BACL</name>